<keyword evidence="1" id="KW-0472">Membrane</keyword>
<evidence type="ECO:0000313" key="2">
    <source>
        <dbReference type="EMBL" id="PRQ56440.1"/>
    </source>
</evidence>
<evidence type="ECO:0000313" key="3">
    <source>
        <dbReference type="Proteomes" id="UP000238479"/>
    </source>
</evidence>
<proteinExistence type="predicted"/>
<keyword evidence="1" id="KW-1133">Transmembrane helix</keyword>
<feature type="transmembrane region" description="Helical" evidence="1">
    <location>
        <begin position="7"/>
        <end position="28"/>
    </location>
</feature>
<comment type="caution">
    <text evidence="2">The sequence shown here is derived from an EMBL/GenBank/DDBJ whole genome shotgun (WGS) entry which is preliminary data.</text>
</comment>
<reference evidence="2 3" key="1">
    <citation type="journal article" date="2018" name="Nat. Genet.">
        <title>The Rosa genome provides new insights in the design of modern roses.</title>
        <authorList>
            <person name="Bendahmane M."/>
        </authorList>
    </citation>
    <scope>NUCLEOTIDE SEQUENCE [LARGE SCALE GENOMIC DNA]</scope>
    <source>
        <strain evidence="3">cv. Old Blush</strain>
    </source>
</reference>
<dbReference type="EMBL" id="PDCK01000039">
    <property type="protein sequence ID" value="PRQ56440.1"/>
    <property type="molecule type" value="Genomic_DNA"/>
</dbReference>
<accession>A0A2P6SCN4</accession>
<evidence type="ECO:0000256" key="1">
    <source>
        <dbReference type="SAM" id="Phobius"/>
    </source>
</evidence>
<dbReference type="Gramene" id="PRQ56440">
    <property type="protein sequence ID" value="PRQ56440"/>
    <property type="gene ID" value="RchiOBHm_Chr1g0336451"/>
</dbReference>
<gene>
    <name evidence="2" type="ORF">RchiOBHm_Chr1g0336451</name>
</gene>
<name>A0A2P6SCN4_ROSCH</name>
<sequence length="52" mass="6257">MFNEMCLYNYALIQCYVYVTVYNIILYAKSNHRKINQLLFPTDKSYIIIVSQ</sequence>
<dbReference type="AlphaFoldDB" id="A0A2P6SCN4"/>
<dbReference type="Proteomes" id="UP000238479">
    <property type="component" value="Chromosome 1"/>
</dbReference>
<organism evidence="2 3">
    <name type="scientific">Rosa chinensis</name>
    <name type="common">China rose</name>
    <dbReference type="NCBI Taxonomy" id="74649"/>
    <lineage>
        <taxon>Eukaryota</taxon>
        <taxon>Viridiplantae</taxon>
        <taxon>Streptophyta</taxon>
        <taxon>Embryophyta</taxon>
        <taxon>Tracheophyta</taxon>
        <taxon>Spermatophyta</taxon>
        <taxon>Magnoliopsida</taxon>
        <taxon>eudicotyledons</taxon>
        <taxon>Gunneridae</taxon>
        <taxon>Pentapetalae</taxon>
        <taxon>rosids</taxon>
        <taxon>fabids</taxon>
        <taxon>Rosales</taxon>
        <taxon>Rosaceae</taxon>
        <taxon>Rosoideae</taxon>
        <taxon>Rosoideae incertae sedis</taxon>
        <taxon>Rosa</taxon>
    </lineage>
</organism>
<keyword evidence="3" id="KW-1185">Reference proteome</keyword>
<keyword evidence="1" id="KW-0812">Transmembrane</keyword>
<protein>
    <submittedName>
        <fullName evidence="2">Uncharacterized protein</fullName>
    </submittedName>
</protein>